<dbReference type="InterPro" id="IPR008579">
    <property type="entry name" value="UGlyAH_Cupin_dom"/>
</dbReference>
<organism evidence="2">
    <name type="scientific">marine sediment metagenome</name>
    <dbReference type="NCBI Taxonomy" id="412755"/>
    <lineage>
        <taxon>unclassified sequences</taxon>
        <taxon>metagenomes</taxon>
        <taxon>ecological metagenomes</taxon>
    </lineage>
</organism>
<dbReference type="Pfam" id="PF05899">
    <property type="entry name" value="Cupin_3"/>
    <property type="match status" value="1"/>
</dbReference>
<dbReference type="CDD" id="cd02228">
    <property type="entry name" value="cupin_EutQ"/>
    <property type="match status" value="1"/>
</dbReference>
<dbReference type="SUPFAM" id="SSF51182">
    <property type="entry name" value="RmlC-like cupins"/>
    <property type="match status" value="1"/>
</dbReference>
<sequence>MKYKKQAIADKQPSMNVEGVDAWLGDTFVCNGDKDKTICAGFFHLKSGKPLVYTYDYEEMKVIVDGEFFITDSTGQTVHATKGDVLYFADGDTITFDTPTFGIGFFTGQRQPIPV</sequence>
<dbReference type="InterPro" id="IPR014710">
    <property type="entry name" value="RmlC-like_jellyroll"/>
</dbReference>
<dbReference type="InterPro" id="IPR010424">
    <property type="entry name" value="EutQ"/>
</dbReference>
<feature type="domain" description="(S)-ureidoglycine aminohydrolase cupin" evidence="1">
    <location>
        <begin position="36"/>
        <end position="98"/>
    </location>
</feature>
<evidence type="ECO:0000313" key="2">
    <source>
        <dbReference type="EMBL" id="KKN52528.1"/>
    </source>
</evidence>
<dbReference type="InterPro" id="IPR011051">
    <property type="entry name" value="RmlC_Cupin_sf"/>
</dbReference>
<gene>
    <name evidence="2" type="ORF">LCGC14_0611720</name>
</gene>
<name>A0A0F9UFZ9_9ZZZZ</name>
<accession>A0A0F9UFZ9</accession>
<proteinExistence type="predicted"/>
<dbReference type="EMBL" id="LAZR01001015">
    <property type="protein sequence ID" value="KKN52528.1"/>
    <property type="molecule type" value="Genomic_DNA"/>
</dbReference>
<dbReference type="AlphaFoldDB" id="A0A0F9UFZ9"/>
<dbReference type="PANTHER" id="PTHR36169:SF1">
    <property type="entry name" value="ACETATE KINASE EUTQ"/>
    <property type="match status" value="1"/>
</dbReference>
<protein>
    <recommendedName>
        <fullName evidence="1">(S)-ureidoglycine aminohydrolase cupin domain-containing protein</fullName>
    </recommendedName>
</protein>
<evidence type="ECO:0000259" key="1">
    <source>
        <dbReference type="Pfam" id="PF05899"/>
    </source>
</evidence>
<comment type="caution">
    <text evidence="2">The sequence shown here is derived from an EMBL/GenBank/DDBJ whole genome shotgun (WGS) entry which is preliminary data.</text>
</comment>
<reference evidence="2" key="1">
    <citation type="journal article" date="2015" name="Nature">
        <title>Complex archaea that bridge the gap between prokaryotes and eukaryotes.</title>
        <authorList>
            <person name="Spang A."/>
            <person name="Saw J.H."/>
            <person name="Jorgensen S.L."/>
            <person name="Zaremba-Niedzwiedzka K."/>
            <person name="Martijn J."/>
            <person name="Lind A.E."/>
            <person name="van Eijk R."/>
            <person name="Schleper C."/>
            <person name="Guy L."/>
            <person name="Ettema T.J."/>
        </authorList>
    </citation>
    <scope>NUCLEOTIDE SEQUENCE</scope>
</reference>
<dbReference type="Gene3D" id="2.60.120.10">
    <property type="entry name" value="Jelly Rolls"/>
    <property type="match status" value="1"/>
</dbReference>
<dbReference type="PANTHER" id="PTHR36169">
    <property type="entry name" value="ETHANOLAMINE UTILIZATION PROTEIN EUTQ"/>
    <property type="match status" value="1"/>
</dbReference>